<dbReference type="Pfam" id="PF01168">
    <property type="entry name" value="Ala_racemase_N"/>
    <property type="match status" value="1"/>
</dbReference>
<dbReference type="Proteomes" id="UP000093748">
    <property type="component" value="Unassembled WGS sequence"/>
</dbReference>
<dbReference type="EMBL" id="LZTJ01000034">
    <property type="protein sequence ID" value="OBP69505.1"/>
    <property type="molecule type" value="Genomic_DNA"/>
</dbReference>
<dbReference type="InterPro" id="IPR001608">
    <property type="entry name" value="Ala_racemase_N"/>
</dbReference>
<proteinExistence type="inferred from homology"/>
<dbReference type="CDD" id="cd06818">
    <property type="entry name" value="PLPDE_III_cryptic_DSD"/>
    <property type="match status" value="1"/>
</dbReference>
<dbReference type="InterPro" id="IPR029066">
    <property type="entry name" value="PLP-binding_barrel"/>
</dbReference>
<evidence type="ECO:0000256" key="1">
    <source>
        <dbReference type="ARBA" id="ARBA00005323"/>
    </source>
</evidence>
<dbReference type="AlphaFoldDB" id="A0A1A5K0W2"/>
<feature type="domain" description="D-serine dehydratase-like" evidence="3">
    <location>
        <begin position="309"/>
        <end position="407"/>
    </location>
</feature>
<dbReference type="OrthoDB" id="9811417at2"/>
<comment type="caution">
    <text evidence="4">The sequence shown here is derived from an EMBL/GenBank/DDBJ whole genome shotgun (WGS) entry which is preliminary data.</text>
</comment>
<reference evidence="5" key="1">
    <citation type="submission" date="2016-06" db="EMBL/GenBank/DDBJ databases">
        <title>NZP2037 Pacbio-Illumina hybrid assembly.</title>
        <authorList>
            <person name="Ramsay J.P."/>
        </authorList>
    </citation>
    <scope>NUCLEOTIDE SEQUENCE [LARGE SCALE GENOMIC DNA]</scope>
    <source>
        <strain evidence="5">R7ANS::ICEMlSym2042</strain>
    </source>
</reference>
<keyword evidence="2" id="KW-0456">Lyase</keyword>
<evidence type="ECO:0000256" key="2">
    <source>
        <dbReference type="ARBA" id="ARBA00023239"/>
    </source>
</evidence>
<gene>
    <name evidence="4" type="ORF">BAE39_24345</name>
</gene>
<dbReference type="Gene3D" id="3.20.20.10">
    <property type="entry name" value="Alanine racemase"/>
    <property type="match status" value="1"/>
</dbReference>
<dbReference type="RefSeq" id="WP_051401905.1">
    <property type="nucleotide sequence ID" value="NZ_LZTH01000023.1"/>
</dbReference>
<dbReference type="InterPro" id="IPR051466">
    <property type="entry name" value="D-amino_acid_metab_enzyme"/>
</dbReference>
<protein>
    <recommendedName>
        <fullName evidence="3">D-serine dehydratase-like domain-containing protein</fullName>
    </recommendedName>
</protein>
<dbReference type="Pfam" id="PF14031">
    <property type="entry name" value="D-ser_dehydrat"/>
    <property type="match status" value="1"/>
</dbReference>
<dbReference type="Gene3D" id="2.40.37.20">
    <property type="entry name" value="D-serine dehydratase-like domain"/>
    <property type="match status" value="1"/>
</dbReference>
<dbReference type="GO" id="GO:0016829">
    <property type="term" value="F:lyase activity"/>
    <property type="evidence" value="ECO:0007669"/>
    <property type="project" value="UniProtKB-KW"/>
</dbReference>
<dbReference type="SMART" id="SM01119">
    <property type="entry name" value="D-ser_dehydrat"/>
    <property type="match status" value="1"/>
</dbReference>
<dbReference type="GeneID" id="66685862"/>
<sequence>MAFNLDALASVVVDDSIKGIPFGARLGIADIANQGWNVLAGDLPLPAAIIRADALAHNSRWMQRFVSERGALIAPHVKTTMCPQIIARQIADGAWGVTVATVQQMRVCRNFGADRIILANQAVGRSELDAITAMVKEPDLDFMMIVDSAVGIEAAAEAVRRNRLDRPLQLLLERGYPGGRTGCRTNDIALALARQIRATPELRLVGIEAFEGLIQTENGSPEQAVGLFMDEIAALFGLCADDGLFESDAPLVTAGGSSHYDIVIDRLAHCTARVVTRSGCYVTHDSGLYRIAHQRLQAKIGEQDGLRRALEIWTYVQSTPEPGLALLTAGRRDCGTDSGFPVPLLLSSAGAYPRDLPPGCEVINLNDQHAYMSFPPDLPLAVGDCVGLGISHPCTTFDKWQIIYLVDSDYRVIEAMKTFF</sequence>
<evidence type="ECO:0000259" key="3">
    <source>
        <dbReference type="SMART" id="SM01119"/>
    </source>
</evidence>
<name>A0A1A5K0W2_RHILI</name>
<dbReference type="InterPro" id="IPR042208">
    <property type="entry name" value="D-ser_dehydrat-like_sf"/>
</dbReference>
<comment type="similarity">
    <text evidence="1">Belongs to the DSD1 family.</text>
</comment>
<dbReference type="InterPro" id="IPR026956">
    <property type="entry name" value="D-ser_dehydrat-like_dom"/>
</dbReference>
<dbReference type="PANTHER" id="PTHR28004">
    <property type="entry name" value="ZGC:162816-RELATED"/>
    <property type="match status" value="1"/>
</dbReference>
<accession>A0A1A5K0W2</accession>
<evidence type="ECO:0000313" key="5">
    <source>
        <dbReference type="Proteomes" id="UP000093748"/>
    </source>
</evidence>
<dbReference type="SUPFAM" id="SSF51419">
    <property type="entry name" value="PLP-binding barrel"/>
    <property type="match status" value="1"/>
</dbReference>
<dbReference type="PANTHER" id="PTHR28004:SF8">
    <property type="entry name" value="D-SERINE DEAMINASE"/>
    <property type="match status" value="1"/>
</dbReference>
<evidence type="ECO:0000313" key="4">
    <source>
        <dbReference type="EMBL" id="OBP69505.1"/>
    </source>
</evidence>
<organism evidence="4 5">
    <name type="scientific">Rhizobium loti</name>
    <name type="common">Mesorhizobium loti</name>
    <dbReference type="NCBI Taxonomy" id="381"/>
    <lineage>
        <taxon>Bacteria</taxon>
        <taxon>Pseudomonadati</taxon>
        <taxon>Pseudomonadota</taxon>
        <taxon>Alphaproteobacteria</taxon>
        <taxon>Hyphomicrobiales</taxon>
        <taxon>Phyllobacteriaceae</taxon>
        <taxon>Mesorhizobium</taxon>
    </lineage>
</organism>